<dbReference type="EC" id="2.7.7.49" evidence="1"/>
<evidence type="ECO:0000256" key="10">
    <source>
        <dbReference type="ARBA" id="ARBA00022842"/>
    </source>
</evidence>
<dbReference type="InterPro" id="IPR021109">
    <property type="entry name" value="Peptidase_aspartic_dom_sf"/>
</dbReference>
<dbReference type="InterPro" id="IPR056924">
    <property type="entry name" value="SH3_Tf2-1"/>
</dbReference>
<gene>
    <name evidence="21" type="ORF">QYE76_004839</name>
</gene>
<keyword evidence="11" id="KW-0229">DNA integration</keyword>
<dbReference type="FunFam" id="3.30.70.270:FF:000063">
    <property type="entry name" value="Zinc knuckle domaincontaining protein"/>
    <property type="match status" value="1"/>
</dbReference>
<dbReference type="InterPro" id="IPR036397">
    <property type="entry name" value="RNaseH_sf"/>
</dbReference>
<dbReference type="PROSITE" id="PS50158">
    <property type="entry name" value="ZF_CCHC"/>
    <property type="match status" value="2"/>
</dbReference>
<evidence type="ECO:0000256" key="2">
    <source>
        <dbReference type="ARBA" id="ARBA00022670"/>
    </source>
</evidence>
<evidence type="ECO:0000256" key="17">
    <source>
        <dbReference type="SAM" id="MobiDB-lite"/>
    </source>
</evidence>
<dbReference type="Pfam" id="PF17917">
    <property type="entry name" value="RT_RNaseH"/>
    <property type="match status" value="1"/>
</dbReference>
<dbReference type="Gene3D" id="2.40.70.10">
    <property type="entry name" value="Acid Proteases"/>
    <property type="match status" value="1"/>
</dbReference>
<protein>
    <recommendedName>
        <fullName evidence="1">RNA-directed DNA polymerase</fullName>
        <ecNumber evidence="1">2.7.7.49</ecNumber>
    </recommendedName>
</protein>
<evidence type="ECO:0000256" key="11">
    <source>
        <dbReference type="ARBA" id="ARBA00022908"/>
    </source>
</evidence>
<organism evidence="21 22">
    <name type="scientific">Lolium multiflorum</name>
    <name type="common">Italian ryegrass</name>
    <name type="synonym">Lolium perenne subsp. multiflorum</name>
    <dbReference type="NCBI Taxonomy" id="4521"/>
    <lineage>
        <taxon>Eukaryota</taxon>
        <taxon>Viridiplantae</taxon>
        <taxon>Streptophyta</taxon>
        <taxon>Embryophyta</taxon>
        <taxon>Tracheophyta</taxon>
        <taxon>Spermatophyta</taxon>
        <taxon>Magnoliopsida</taxon>
        <taxon>Liliopsida</taxon>
        <taxon>Poales</taxon>
        <taxon>Poaceae</taxon>
        <taxon>BOP clade</taxon>
        <taxon>Pooideae</taxon>
        <taxon>Poodae</taxon>
        <taxon>Poeae</taxon>
        <taxon>Poeae Chloroplast Group 2 (Poeae type)</taxon>
        <taxon>Loliodinae</taxon>
        <taxon>Loliinae</taxon>
        <taxon>Lolium</taxon>
    </lineage>
</organism>
<dbReference type="InterPro" id="IPR041373">
    <property type="entry name" value="RT_RNaseH"/>
</dbReference>
<dbReference type="GO" id="GO:0003677">
    <property type="term" value="F:DNA binding"/>
    <property type="evidence" value="ECO:0007669"/>
    <property type="project" value="UniProtKB-KW"/>
</dbReference>
<dbReference type="InterPro" id="IPR001878">
    <property type="entry name" value="Znf_CCHC"/>
</dbReference>
<evidence type="ECO:0000256" key="3">
    <source>
        <dbReference type="ARBA" id="ARBA00022679"/>
    </source>
</evidence>
<name>A0AAD8RTK8_LOLMU</name>
<proteinExistence type="predicted"/>
<dbReference type="Pfam" id="PF24626">
    <property type="entry name" value="SH3_Tf2-1"/>
    <property type="match status" value="1"/>
</dbReference>
<keyword evidence="6" id="KW-0479">Metal-binding</keyword>
<feature type="region of interest" description="Disordered" evidence="17">
    <location>
        <begin position="1"/>
        <end position="30"/>
    </location>
</feature>
<feature type="region of interest" description="Disordered" evidence="17">
    <location>
        <begin position="796"/>
        <end position="865"/>
    </location>
</feature>
<evidence type="ECO:0000256" key="15">
    <source>
        <dbReference type="ARBA" id="ARBA00023172"/>
    </source>
</evidence>
<keyword evidence="16" id="KW-0863">Zinc-finger</keyword>
<keyword evidence="9" id="KW-0378">Hydrolase</keyword>
<dbReference type="Gene3D" id="3.30.70.270">
    <property type="match status" value="2"/>
</dbReference>
<evidence type="ECO:0000256" key="6">
    <source>
        <dbReference type="ARBA" id="ARBA00022723"/>
    </source>
</evidence>
<feature type="compositionally biased region" description="Basic and acidic residues" evidence="17">
    <location>
        <begin position="833"/>
        <end position="851"/>
    </location>
</feature>
<dbReference type="Gene3D" id="3.30.420.10">
    <property type="entry name" value="Ribonuclease H-like superfamily/Ribonuclease H"/>
    <property type="match status" value="1"/>
</dbReference>
<dbReference type="InterPro" id="IPR043502">
    <property type="entry name" value="DNA/RNA_pol_sf"/>
</dbReference>
<dbReference type="InterPro" id="IPR001584">
    <property type="entry name" value="Integrase_cat-core"/>
</dbReference>
<feature type="compositionally biased region" description="Low complexity" evidence="17">
    <location>
        <begin position="1115"/>
        <end position="1126"/>
    </location>
</feature>
<keyword evidence="14" id="KW-0238">DNA-binding</keyword>
<dbReference type="CDD" id="cd00303">
    <property type="entry name" value="retropepsin_like"/>
    <property type="match status" value="1"/>
</dbReference>
<dbReference type="CDD" id="cd09274">
    <property type="entry name" value="RNase_HI_RT_Ty3"/>
    <property type="match status" value="1"/>
</dbReference>
<dbReference type="Pfam" id="PF00078">
    <property type="entry name" value="RVT_1"/>
    <property type="match status" value="1"/>
</dbReference>
<dbReference type="GO" id="GO:0004190">
    <property type="term" value="F:aspartic-type endopeptidase activity"/>
    <property type="evidence" value="ECO:0007669"/>
    <property type="project" value="UniProtKB-KW"/>
</dbReference>
<feature type="region of interest" description="Disordered" evidence="17">
    <location>
        <begin position="1167"/>
        <end position="1204"/>
    </location>
</feature>
<evidence type="ECO:0000259" key="19">
    <source>
        <dbReference type="PROSITE" id="PS50878"/>
    </source>
</evidence>
<keyword evidence="2" id="KW-0645">Protease</keyword>
<dbReference type="GO" id="GO:0008270">
    <property type="term" value="F:zinc ion binding"/>
    <property type="evidence" value="ECO:0007669"/>
    <property type="project" value="UniProtKB-KW"/>
</dbReference>
<dbReference type="GO" id="GO:0006508">
    <property type="term" value="P:proteolysis"/>
    <property type="evidence" value="ECO:0007669"/>
    <property type="project" value="UniProtKB-KW"/>
</dbReference>
<sequence>MDGREGEKKRLLQETGFSSGTCAVPDEKKHRVKEVSQFDGRFEDESQFDAPVDGTDDEPFIDEGPAPEIIQPTEGGRGPSTQLCVEVDARPEIITGVRVVSRPPSPDALWMFLLILTVSFVSLYRKGKTSAVGAMERKATTHVGSWLSLSCVPSPAKQVGTSRFRAEAMGNENSAPPAAGAWPDLQHKKRNATPSWAGPPRTETLGPLLKRKIKTAADQAASMLMPPPSSKCLYKHKATHQLGGDLLMNMAETAAPLLKWMQNGANEAAVRTMVPAPSSENLYKHEAMGQLGGDLLMNLDETSVPLLKWIKNDPDEAAVKTMVPPPSSENLLKHKATGQLGGTLFSRIATAADEASAEAATTKLLSAPPSGCLYKLKSKDQPGRNHPRLAGFNMIKAADPLTNRSGCHKGQPHQHRTGFPLSCIRPAPLSFYPAVPYISIGSVEAPYTTHAQGSCISSVPLGHICTCPTVSCISSSRGTVYCTAQPLTAQHCTSPAHAPPSRSPRSQLIGGHPCGDQDASEGYVPIMAYMFPKRTLRKVEGWLGDYDGPITALLCGMLKELHCDPRIPVIKYTYYDGEILAKCRVSVQLPEKLLMSRIMPYGEAKTITTAYHMGLFKAILEIRQHKSVELLCSEFSHIPHAEEDEDPTLNHLVLAHRSPQAKHMDSCKSLLTTMYLLHMKMRGEIDHMLAEFTDPDKVQARMHDLRAQPQHTTPFFSLNSYVDLSDQLPKKDPLTPNFVPHYPHVSASFDTGYGGDHSWNINCSESPIENSTGWRFGEPFGDEEEPIPCDTGDENLEMGLSKPSQYEVGESSGTKKKKKKMRGQGEMALVETEDARREREAREKEEADAAARAENAPPPPHPMMHPDFQQYMRAMEEDRRRYQESQNNNMQDFFTHVINDRGNEGKGVTLSDFQNARPLPFASAPEPMDAEDWLMDTERKLRTVGCNDEEKIRYATYLLSGPAASWWENLVAVHPPEKVFTWEEFKKKFRDAHVPESVVELKKREFDELRQNTAPIMQYVRDFNRLSRYAPEEVDTEEKRKKRFMKGMNPYMKMQLRLARTAEFQELIDSAITFEDDYRQVQEDRRKRARIEPRKYPVSKPTPDQSFKPRFRPTGNQYNRGGQNQNPKSQIICSNCGQRGHIRKECRKPRIICYGCGQDGHMKPDCPNKASWSGQNSEGRGGGGKDNNNNRNYNNNNNKRGKPYGKLNCTTLEQAGESDQAVLETPITVLSAGGTILVTHVKEAQVITICDCVYFADLFIIPMKDISVILGMDWLTENGAVINCGDKTVSLRNSIGGQIVFQGDKYTQLEIGLELNSLKEVKIEDIPVVNEFQDVFPKELPGMPPDREIEFTIDLIPGTAPIAQPPYKMGPKELVELKAQIDELEQKGFIQESVSPWGTPVIFVDKRDGGKRMCGDYMNLNNVTIKNKYPLPRIQDLFDQVQGAGVFSKIDLRSGYHQIKIKKEDVPKTAFVSRYGHHEYLVVPFGLTNAPAIFMNLMNKIFMKYLDKFVIVFIDDILIYSKDKEEHAKHLKIVLQILREHQLYAKFSKCKFWLESVEFLGHVITKEGIAVNPSKVQSVLEWKSPKSAKEIRGFLGMAGYYRRFIEGFSKIAGPMTKLLKKNTPFVWTDECETSFQTLKEKLTTAPVLAVQPKDYTVYCDASKNGLGCVLMQDRKVIAYGSRQLKPHEHNYPVHDLELAAVVYALKSWRQFLYGSKCELYTDHKSLKYFFTQKELNMRQKRWLELIKDYDLKINYTPGKANVVADALSRKSTENQPTEWEIPKELRKELEDAQILFIQGDAKGSIANMRIMDEMYSDLKYEIIRKQADDLFIQEEIKRIGEGRPSEFHLGDFDSLYFQKRICVPDDPEVKSIILKEAHETPYSIHPGSTKMYMDLKEMFWWNNMKREIAQYVSECHTCQRVKAEHQSPAGLLKPLEIPEWKWDEIGMDFVTGLPMTSKKKDMIWVIVDRLTKSAHFIAVNTKDTAEKLVDIYVKEIVSKHGVPKKIVSDRGSIFTSAFWKQLQEALGSKLDFSTAYHPQTERTNQILEDMLRACALNFGGSWEDHLPLAEFSYNNSYQSSIQMAPYEALYGRKCRSPICWYETGENKEFTPDYIKERQGVIEVIRDRLKIAQSRQKSYADLRRRDWEPKVGDMVYLKVSPMKGLKRFGVKGKLSPRYIGPFKILSQNRGTAFELELPAQLSQVHNVFHVSQLRKCLNAPDDPITYEEIELQSDLTYVERPEKILEVQWKKLRNRAIKYCKVQWQHHPEREATWETEEELGKSYPEMFRTRGPGSIQRIELHYLAVHMQVHPCSYCDTEVEAIADGAPEGSYELVYEEPDLTGGIEGVDYGIVYGPDDTVEEE</sequence>
<dbReference type="InterPro" id="IPR012337">
    <property type="entry name" value="RNaseH-like_sf"/>
</dbReference>
<dbReference type="CDD" id="cd01647">
    <property type="entry name" value="RT_LTR"/>
    <property type="match status" value="1"/>
</dbReference>
<keyword evidence="5" id="KW-0540">Nuclease</keyword>
<evidence type="ECO:0000256" key="4">
    <source>
        <dbReference type="ARBA" id="ARBA00022695"/>
    </source>
</evidence>
<dbReference type="Pfam" id="PF08284">
    <property type="entry name" value="RVP_2"/>
    <property type="match status" value="1"/>
</dbReference>
<evidence type="ECO:0000256" key="7">
    <source>
        <dbReference type="ARBA" id="ARBA00022750"/>
    </source>
</evidence>
<evidence type="ECO:0000313" key="22">
    <source>
        <dbReference type="Proteomes" id="UP001231189"/>
    </source>
</evidence>
<reference evidence="21" key="1">
    <citation type="submission" date="2023-07" db="EMBL/GenBank/DDBJ databases">
        <title>A chromosome-level genome assembly of Lolium multiflorum.</title>
        <authorList>
            <person name="Chen Y."/>
            <person name="Copetti D."/>
            <person name="Kolliker R."/>
            <person name="Studer B."/>
        </authorList>
    </citation>
    <scope>NUCLEOTIDE SEQUENCE</scope>
    <source>
        <strain evidence="21">02402/16</strain>
        <tissue evidence="21">Leaf</tissue>
    </source>
</reference>
<keyword evidence="3" id="KW-0808">Transferase</keyword>
<dbReference type="GO" id="GO:0004519">
    <property type="term" value="F:endonuclease activity"/>
    <property type="evidence" value="ECO:0007669"/>
    <property type="project" value="UniProtKB-KW"/>
</dbReference>
<feature type="domain" description="Reverse transcriptase" evidence="19">
    <location>
        <begin position="1385"/>
        <end position="1564"/>
    </location>
</feature>
<accession>A0AAD8RTK8</accession>
<dbReference type="Pfam" id="PF00098">
    <property type="entry name" value="zf-CCHC"/>
    <property type="match status" value="2"/>
</dbReference>
<dbReference type="InterPro" id="IPR036875">
    <property type="entry name" value="Znf_CCHC_sf"/>
</dbReference>
<feature type="region of interest" description="Disordered" evidence="17">
    <location>
        <begin position="1084"/>
        <end position="1130"/>
    </location>
</feature>
<evidence type="ECO:0000256" key="1">
    <source>
        <dbReference type="ARBA" id="ARBA00012493"/>
    </source>
</evidence>
<dbReference type="InterPro" id="IPR000477">
    <property type="entry name" value="RT_dom"/>
</dbReference>
<keyword evidence="15" id="KW-0233">DNA recombination</keyword>
<keyword evidence="12" id="KW-0695">RNA-directed DNA polymerase</keyword>
<dbReference type="GO" id="GO:0003887">
    <property type="term" value="F:DNA-directed DNA polymerase activity"/>
    <property type="evidence" value="ECO:0007669"/>
    <property type="project" value="UniProtKB-KW"/>
</dbReference>
<dbReference type="InterPro" id="IPR050951">
    <property type="entry name" value="Retrovirus_Pol_polyprotein"/>
</dbReference>
<comment type="caution">
    <text evidence="21">The sequence shown here is derived from an EMBL/GenBank/DDBJ whole genome shotgun (WGS) entry which is preliminary data.</text>
</comment>
<evidence type="ECO:0000256" key="5">
    <source>
        <dbReference type="ARBA" id="ARBA00022722"/>
    </source>
</evidence>
<keyword evidence="8" id="KW-0255">Endonuclease</keyword>
<dbReference type="GO" id="GO:0006310">
    <property type="term" value="P:DNA recombination"/>
    <property type="evidence" value="ECO:0007669"/>
    <property type="project" value="UniProtKB-KW"/>
</dbReference>
<keyword evidence="16" id="KW-0862">Zinc</keyword>
<feature type="domain" description="Integrase catalytic" evidence="20">
    <location>
        <begin position="1930"/>
        <end position="2093"/>
    </location>
</feature>
<dbReference type="Proteomes" id="UP001231189">
    <property type="component" value="Unassembled WGS sequence"/>
</dbReference>
<feature type="compositionally biased region" description="Low complexity" evidence="17">
    <location>
        <begin position="1186"/>
        <end position="1198"/>
    </location>
</feature>
<keyword evidence="10" id="KW-0460">Magnesium</keyword>
<feature type="domain" description="CCHC-type" evidence="18">
    <location>
        <begin position="1133"/>
        <end position="1148"/>
    </location>
</feature>
<dbReference type="InterPro" id="IPR043128">
    <property type="entry name" value="Rev_trsase/Diguanyl_cyclase"/>
</dbReference>
<keyword evidence="22" id="KW-1185">Reference proteome</keyword>
<dbReference type="GO" id="GO:0015074">
    <property type="term" value="P:DNA integration"/>
    <property type="evidence" value="ECO:0007669"/>
    <property type="project" value="UniProtKB-KW"/>
</dbReference>
<dbReference type="SUPFAM" id="SSF57756">
    <property type="entry name" value="Retrovirus zinc finger-like domains"/>
    <property type="match status" value="1"/>
</dbReference>
<evidence type="ECO:0000259" key="20">
    <source>
        <dbReference type="PROSITE" id="PS50994"/>
    </source>
</evidence>
<evidence type="ECO:0000256" key="16">
    <source>
        <dbReference type="PROSITE-ProRule" id="PRU00047"/>
    </source>
</evidence>
<evidence type="ECO:0000256" key="9">
    <source>
        <dbReference type="ARBA" id="ARBA00022801"/>
    </source>
</evidence>
<dbReference type="Pfam" id="PF03732">
    <property type="entry name" value="Retrotrans_gag"/>
    <property type="match status" value="1"/>
</dbReference>
<dbReference type="Pfam" id="PF17921">
    <property type="entry name" value="Integrase_H2C2"/>
    <property type="match status" value="1"/>
</dbReference>
<dbReference type="EMBL" id="JAUUTY010000005">
    <property type="protein sequence ID" value="KAK1630524.1"/>
    <property type="molecule type" value="Genomic_DNA"/>
</dbReference>
<evidence type="ECO:0000313" key="21">
    <source>
        <dbReference type="EMBL" id="KAK1630524.1"/>
    </source>
</evidence>
<dbReference type="SUPFAM" id="SSF56672">
    <property type="entry name" value="DNA/RNA polymerases"/>
    <property type="match status" value="1"/>
</dbReference>
<dbReference type="Gene3D" id="1.10.340.70">
    <property type="match status" value="1"/>
</dbReference>
<keyword evidence="7" id="KW-0064">Aspartyl protease</keyword>
<dbReference type="Gene3D" id="3.10.10.10">
    <property type="entry name" value="HIV Type 1 Reverse Transcriptase, subunit A, domain 1"/>
    <property type="match status" value="1"/>
</dbReference>
<dbReference type="GO" id="GO:0003964">
    <property type="term" value="F:RNA-directed DNA polymerase activity"/>
    <property type="evidence" value="ECO:0007669"/>
    <property type="project" value="UniProtKB-KW"/>
</dbReference>
<dbReference type="PROSITE" id="PS50878">
    <property type="entry name" value="RT_POL"/>
    <property type="match status" value="1"/>
</dbReference>
<keyword evidence="4" id="KW-0548">Nucleotidyltransferase</keyword>
<evidence type="ECO:0000259" key="18">
    <source>
        <dbReference type="PROSITE" id="PS50158"/>
    </source>
</evidence>
<keyword evidence="13" id="KW-0239">DNA-directed DNA polymerase</keyword>
<dbReference type="InterPro" id="IPR041588">
    <property type="entry name" value="Integrase_H2C2"/>
</dbReference>
<feature type="compositionally biased region" description="Basic and acidic residues" evidence="17">
    <location>
        <begin position="1"/>
        <end position="12"/>
    </location>
</feature>
<evidence type="ECO:0000256" key="8">
    <source>
        <dbReference type="ARBA" id="ARBA00022759"/>
    </source>
</evidence>
<dbReference type="Gene3D" id="4.10.60.10">
    <property type="entry name" value="Zinc finger, CCHC-type"/>
    <property type="match status" value="1"/>
</dbReference>
<dbReference type="PANTHER" id="PTHR37984:SF5">
    <property type="entry name" value="PROTEIN NYNRIN-LIKE"/>
    <property type="match status" value="1"/>
</dbReference>
<evidence type="ECO:0000256" key="13">
    <source>
        <dbReference type="ARBA" id="ARBA00022932"/>
    </source>
</evidence>
<dbReference type="InterPro" id="IPR005162">
    <property type="entry name" value="Retrotrans_gag_dom"/>
</dbReference>
<evidence type="ECO:0000256" key="12">
    <source>
        <dbReference type="ARBA" id="ARBA00022918"/>
    </source>
</evidence>
<dbReference type="SUPFAM" id="SSF54160">
    <property type="entry name" value="Chromo domain-like"/>
    <property type="match status" value="1"/>
</dbReference>
<evidence type="ECO:0000256" key="14">
    <source>
        <dbReference type="ARBA" id="ARBA00023125"/>
    </source>
</evidence>
<dbReference type="InterPro" id="IPR016197">
    <property type="entry name" value="Chromo-like_dom_sf"/>
</dbReference>
<dbReference type="Pfam" id="PF00665">
    <property type="entry name" value="rve"/>
    <property type="match status" value="1"/>
</dbReference>
<dbReference type="PANTHER" id="PTHR37984">
    <property type="entry name" value="PROTEIN CBG26694"/>
    <property type="match status" value="1"/>
</dbReference>
<feature type="compositionally biased region" description="Basic and acidic residues" evidence="17">
    <location>
        <begin position="1084"/>
        <end position="1095"/>
    </location>
</feature>
<dbReference type="SUPFAM" id="SSF53098">
    <property type="entry name" value="Ribonuclease H-like"/>
    <property type="match status" value="1"/>
</dbReference>
<dbReference type="SMART" id="SM00343">
    <property type="entry name" value="ZnF_C2HC"/>
    <property type="match status" value="2"/>
</dbReference>
<dbReference type="PROSITE" id="PS50994">
    <property type="entry name" value="INTEGRASE"/>
    <property type="match status" value="1"/>
</dbReference>
<feature type="domain" description="CCHC-type" evidence="18">
    <location>
        <begin position="1153"/>
        <end position="1168"/>
    </location>
</feature>
<dbReference type="FunFam" id="3.10.20.370:FF:000001">
    <property type="entry name" value="Retrovirus-related Pol polyprotein from transposon 17.6-like protein"/>
    <property type="match status" value="1"/>
</dbReference>